<evidence type="ECO:0000313" key="2">
    <source>
        <dbReference type="Proteomes" id="UP000187609"/>
    </source>
</evidence>
<evidence type="ECO:0000313" key="1">
    <source>
        <dbReference type="EMBL" id="OIT02480.1"/>
    </source>
</evidence>
<dbReference type="AlphaFoldDB" id="A0A1J6IPI1"/>
<dbReference type="EMBL" id="MJEQ01037188">
    <property type="protein sequence ID" value="OIT02480.1"/>
    <property type="molecule type" value="Genomic_DNA"/>
</dbReference>
<dbReference type="Gramene" id="OIT02480">
    <property type="protein sequence ID" value="OIT02480"/>
    <property type="gene ID" value="A4A49_24996"/>
</dbReference>
<dbReference type="Proteomes" id="UP000187609">
    <property type="component" value="Unassembled WGS sequence"/>
</dbReference>
<gene>
    <name evidence="1" type="primary">CPSF73-I_1</name>
    <name evidence="1" type="ORF">A4A49_24996</name>
</gene>
<protein>
    <submittedName>
        <fullName evidence="1">Cleavage and polyadenylation specificity factor subunit 3-i</fullName>
    </submittedName>
</protein>
<keyword evidence="2" id="KW-1185">Reference proteome</keyword>
<proteinExistence type="predicted"/>
<name>A0A1J6IPI1_NICAT</name>
<reference evidence="1" key="1">
    <citation type="submission" date="2016-11" db="EMBL/GenBank/DDBJ databases">
        <title>The genome of Nicotiana attenuata.</title>
        <authorList>
            <person name="Xu S."/>
            <person name="Brockmoeller T."/>
            <person name="Gaquerel E."/>
            <person name="Navarro A."/>
            <person name="Kuhl H."/>
            <person name="Gase K."/>
            <person name="Ling Z."/>
            <person name="Zhou W."/>
            <person name="Kreitzer C."/>
            <person name="Stanke M."/>
            <person name="Tang H."/>
            <person name="Lyons E."/>
            <person name="Pandey P."/>
            <person name="Pandey S.P."/>
            <person name="Timmermann B."/>
            <person name="Baldwin I.T."/>
        </authorList>
    </citation>
    <scope>NUCLEOTIDE SEQUENCE [LARGE SCALE GENOMIC DNA]</scope>
    <source>
        <strain evidence="1">UT</strain>
    </source>
</reference>
<accession>A0A1J6IPI1</accession>
<sequence>MQISGETSGGLSSTEMPVFFTGVVSCIENSNTSNINHKHGSTKNMTGSITPKANAIYFHSLMEVDNLQNKFTHVK</sequence>
<organism evidence="1 2">
    <name type="scientific">Nicotiana attenuata</name>
    <name type="common">Coyote tobacco</name>
    <dbReference type="NCBI Taxonomy" id="49451"/>
    <lineage>
        <taxon>Eukaryota</taxon>
        <taxon>Viridiplantae</taxon>
        <taxon>Streptophyta</taxon>
        <taxon>Embryophyta</taxon>
        <taxon>Tracheophyta</taxon>
        <taxon>Spermatophyta</taxon>
        <taxon>Magnoliopsida</taxon>
        <taxon>eudicotyledons</taxon>
        <taxon>Gunneridae</taxon>
        <taxon>Pentapetalae</taxon>
        <taxon>asterids</taxon>
        <taxon>lamiids</taxon>
        <taxon>Solanales</taxon>
        <taxon>Solanaceae</taxon>
        <taxon>Nicotianoideae</taxon>
        <taxon>Nicotianeae</taxon>
        <taxon>Nicotiana</taxon>
    </lineage>
</organism>
<comment type="caution">
    <text evidence="1">The sequence shown here is derived from an EMBL/GenBank/DDBJ whole genome shotgun (WGS) entry which is preliminary data.</text>
</comment>